<keyword evidence="3" id="KW-0732">Signal</keyword>
<dbReference type="CTD" id="100002104"/>
<keyword evidence="2" id="KW-0964">Secreted</keyword>
<evidence type="ECO:0000256" key="2">
    <source>
        <dbReference type="ARBA" id="ARBA00022525"/>
    </source>
</evidence>
<dbReference type="InterPro" id="IPR050822">
    <property type="entry name" value="Cerebellin_Synaptic_Org"/>
</dbReference>
<dbReference type="GO" id="GO:0099558">
    <property type="term" value="P:maintenance of synapse structure"/>
    <property type="evidence" value="ECO:0007669"/>
    <property type="project" value="TreeGrafter"/>
</dbReference>
<dbReference type="KEGG" id="cgob:115017767"/>
<dbReference type="PROSITE" id="PS50871">
    <property type="entry name" value="C1Q"/>
    <property type="match status" value="1"/>
</dbReference>
<dbReference type="InterPro" id="IPR001073">
    <property type="entry name" value="C1q_dom"/>
</dbReference>
<accession>A0A6J2QUP2</accession>
<evidence type="ECO:0000256" key="3">
    <source>
        <dbReference type="ARBA" id="ARBA00022729"/>
    </source>
</evidence>
<gene>
    <name evidence="6" type="primary">cbln18</name>
</gene>
<dbReference type="InParanoid" id="A0A6J2QUP2"/>
<dbReference type="OrthoDB" id="6154955at2759"/>
<keyword evidence="5" id="KW-1185">Reference proteome</keyword>
<dbReference type="AlphaFoldDB" id="A0A6J2QUP2"/>
<dbReference type="FunCoup" id="A0A6J2QUP2">
    <property type="interactions" value="4"/>
</dbReference>
<dbReference type="GeneID" id="115017767"/>
<dbReference type="SMART" id="SM00110">
    <property type="entry name" value="C1Q"/>
    <property type="match status" value="1"/>
</dbReference>
<dbReference type="Pfam" id="PF00386">
    <property type="entry name" value="C1q"/>
    <property type="match status" value="1"/>
</dbReference>
<name>A0A6J2QUP2_COTGO</name>
<evidence type="ECO:0000313" key="5">
    <source>
        <dbReference type="Proteomes" id="UP000504630"/>
    </source>
</evidence>
<evidence type="ECO:0000313" key="6">
    <source>
        <dbReference type="RefSeq" id="XP_029302318.1"/>
    </source>
</evidence>
<evidence type="ECO:0000259" key="4">
    <source>
        <dbReference type="PROSITE" id="PS50871"/>
    </source>
</evidence>
<sequence length="183" mass="21304">MFRLEDDIYKRLEYLWHDIITLKYRVHMFTESLQVAFKASNIIVTTTGPCFGPFNVDMPIPYSSVTLNDNNGYQPSLGIFTAPYAGVYVFSFTVYSQVQENEQLYHKVQLSKNGQAIAGIWESNRNDQDDNGNQVMVVELQRGDQVYTELMSGRKLCKHLQYNVFTGYMLYPHPYPYTDEYDE</sequence>
<dbReference type="GO" id="GO:0045202">
    <property type="term" value="C:synapse"/>
    <property type="evidence" value="ECO:0007669"/>
    <property type="project" value="TreeGrafter"/>
</dbReference>
<dbReference type="PANTHER" id="PTHR22923:SF89">
    <property type="entry name" value="CEREBELLIN 18"/>
    <property type="match status" value="1"/>
</dbReference>
<organism evidence="5 6">
    <name type="scientific">Cottoperca gobio</name>
    <name type="common">Frogmouth</name>
    <name type="synonym">Aphritis gobio</name>
    <dbReference type="NCBI Taxonomy" id="56716"/>
    <lineage>
        <taxon>Eukaryota</taxon>
        <taxon>Metazoa</taxon>
        <taxon>Chordata</taxon>
        <taxon>Craniata</taxon>
        <taxon>Vertebrata</taxon>
        <taxon>Euteleostomi</taxon>
        <taxon>Actinopterygii</taxon>
        <taxon>Neopterygii</taxon>
        <taxon>Teleostei</taxon>
        <taxon>Neoteleostei</taxon>
        <taxon>Acanthomorphata</taxon>
        <taxon>Eupercaria</taxon>
        <taxon>Perciformes</taxon>
        <taxon>Notothenioidei</taxon>
        <taxon>Bovichtidae</taxon>
        <taxon>Cottoperca</taxon>
    </lineage>
</organism>
<dbReference type="Proteomes" id="UP000504630">
    <property type="component" value="Chromosome 13"/>
</dbReference>
<feature type="domain" description="C1q" evidence="4">
    <location>
        <begin position="30"/>
        <end position="176"/>
    </location>
</feature>
<protein>
    <submittedName>
        <fullName evidence="6">Cerebellin 18</fullName>
    </submittedName>
</protein>
<dbReference type="PANTHER" id="PTHR22923">
    <property type="entry name" value="CEREBELLIN-RELATED"/>
    <property type="match status" value="1"/>
</dbReference>
<dbReference type="InterPro" id="IPR008983">
    <property type="entry name" value="Tumour_necrosis_fac-like_dom"/>
</dbReference>
<dbReference type="GO" id="GO:0005576">
    <property type="term" value="C:extracellular region"/>
    <property type="evidence" value="ECO:0007669"/>
    <property type="project" value="UniProtKB-SubCell"/>
</dbReference>
<evidence type="ECO:0000256" key="1">
    <source>
        <dbReference type="ARBA" id="ARBA00004613"/>
    </source>
</evidence>
<proteinExistence type="predicted"/>
<dbReference type="Gene3D" id="2.60.120.40">
    <property type="match status" value="1"/>
</dbReference>
<dbReference type="PRINTS" id="PR00007">
    <property type="entry name" value="COMPLEMNTC1Q"/>
</dbReference>
<dbReference type="RefSeq" id="XP_029302318.1">
    <property type="nucleotide sequence ID" value="XM_029446458.1"/>
</dbReference>
<dbReference type="SUPFAM" id="SSF49842">
    <property type="entry name" value="TNF-like"/>
    <property type="match status" value="1"/>
</dbReference>
<comment type="subcellular location">
    <subcellularLocation>
        <location evidence="1">Secreted</location>
    </subcellularLocation>
</comment>
<reference evidence="6" key="1">
    <citation type="submission" date="2025-08" db="UniProtKB">
        <authorList>
            <consortium name="RefSeq"/>
        </authorList>
    </citation>
    <scope>IDENTIFICATION</scope>
</reference>